<organism evidence="3 4">
    <name type="scientific">Enhydrobacter aerosaccus</name>
    <dbReference type="NCBI Taxonomy" id="225324"/>
    <lineage>
        <taxon>Bacteria</taxon>
        <taxon>Pseudomonadati</taxon>
        <taxon>Pseudomonadota</taxon>
        <taxon>Alphaproteobacteria</taxon>
        <taxon>Hyphomicrobiales</taxon>
        <taxon>Enhydrobacter</taxon>
    </lineage>
</organism>
<dbReference type="EMBL" id="FUWJ01000001">
    <property type="protein sequence ID" value="SJZ52886.1"/>
    <property type="molecule type" value="Genomic_DNA"/>
</dbReference>
<dbReference type="Gene3D" id="3.90.226.10">
    <property type="entry name" value="2-enoyl-CoA Hydratase, Chain A, domain 1"/>
    <property type="match status" value="1"/>
</dbReference>
<dbReference type="InterPro" id="IPR001753">
    <property type="entry name" value="Enoyl-CoA_hydra/iso"/>
</dbReference>
<name>A0A1T4LE45_9HYPH</name>
<evidence type="ECO:0000256" key="1">
    <source>
        <dbReference type="ARBA" id="ARBA00005254"/>
    </source>
</evidence>
<dbReference type="AlphaFoldDB" id="A0A1T4LE45"/>
<dbReference type="GO" id="GO:0016836">
    <property type="term" value="F:hydro-lyase activity"/>
    <property type="evidence" value="ECO:0007669"/>
    <property type="project" value="UniProtKB-ARBA"/>
</dbReference>
<dbReference type="NCBIfam" id="NF005073">
    <property type="entry name" value="PRK06495.1"/>
    <property type="match status" value="1"/>
</dbReference>
<dbReference type="PANTHER" id="PTHR11941:SF54">
    <property type="entry name" value="ENOYL-COA HYDRATASE, MITOCHONDRIAL"/>
    <property type="match status" value="1"/>
</dbReference>
<dbReference type="SUPFAM" id="SSF52096">
    <property type="entry name" value="ClpP/crotonase"/>
    <property type="match status" value="1"/>
</dbReference>
<dbReference type="Proteomes" id="UP000190092">
    <property type="component" value="Unassembled WGS sequence"/>
</dbReference>
<keyword evidence="2" id="KW-0456">Lyase</keyword>
<dbReference type="InterPro" id="IPR029045">
    <property type="entry name" value="ClpP/crotonase-like_dom_sf"/>
</dbReference>
<dbReference type="CDD" id="cd06558">
    <property type="entry name" value="crotonase-like"/>
    <property type="match status" value="1"/>
</dbReference>
<dbReference type="GO" id="GO:0006635">
    <property type="term" value="P:fatty acid beta-oxidation"/>
    <property type="evidence" value="ECO:0007669"/>
    <property type="project" value="TreeGrafter"/>
</dbReference>
<dbReference type="InterPro" id="IPR014748">
    <property type="entry name" value="Enoyl-CoA_hydra_C"/>
</dbReference>
<evidence type="ECO:0000313" key="4">
    <source>
        <dbReference type="Proteomes" id="UP000190092"/>
    </source>
</evidence>
<dbReference type="Pfam" id="PF00378">
    <property type="entry name" value="ECH_1"/>
    <property type="match status" value="1"/>
</dbReference>
<sequence length="258" mass="28113">MDNLKMIRVQIADHVALVTMDNPPVNAQNAAFQDEMIHVFDRLSDIDEVRVAVLTGRGKCFCAGVDIRARAGQQRGPGDAWQGMRYARECFHAILECRKPVIAAINGPALGAGLAVAASCDILVAGESASVGLPEIDVGLMGGGRHAMRLFGHSRARRMMLTGYRVSGAELYRLGVVEACVPDDKLLDTAMDLARQIAAKSPIASITAKHALNTIEEMTLRDGYRFEQNMTVSLQATEDSKEAMRAFIEKRKPVFKGR</sequence>
<protein>
    <submittedName>
        <fullName evidence="3">Enoyl-CoA hydratase/carnithine racemase</fullName>
    </submittedName>
</protein>
<reference evidence="4" key="1">
    <citation type="submission" date="2017-02" db="EMBL/GenBank/DDBJ databases">
        <authorList>
            <person name="Varghese N."/>
            <person name="Submissions S."/>
        </authorList>
    </citation>
    <scope>NUCLEOTIDE SEQUENCE [LARGE SCALE GENOMIC DNA]</scope>
    <source>
        <strain evidence="4">ATCC 27094</strain>
    </source>
</reference>
<dbReference type="STRING" id="225324.SAMN02745126_01500"/>
<dbReference type="PANTHER" id="PTHR11941">
    <property type="entry name" value="ENOYL-COA HYDRATASE-RELATED"/>
    <property type="match status" value="1"/>
</dbReference>
<dbReference type="OrthoDB" id="7257009at2"/>
<comment type="similarity">
    <text evidence="1">Belongs to the enoyl-CoA hydratase/isomerase family.</text>
</comment>
<evidence type="ECO:0000313" key="3">
    <source>
        <dbReference type="EMBL" id="SJZ52886.1"/>
    </source>
</evidence>
<accession>A0A1T4LE45</accession>
<dbReference type="FunFam" id="1.10.12.10:FF:000001">
    <property type="entry name" value="Probable enoyl-CoA hydratase, mitochondrial"/>
    <property type="match status" value="1"/>
</dbReference>
<keyword evidence="4" id="KW-1185">Reference proteome</keyword>
<dbReference type="Gene3D" id="1.10.12.10">
    <property type="entry name" value="Lyase 2-enoyl-coa Hydratase, Chain A, domain 2"/>
    <property type="match status" value="1"/>
</dbReference>
<proteinExistence type="inferred from homology"/>
<gene>
    <name evidence="3" type="ORF">SAMN02745126_01500</name>
</gene>
<evidence type="ECO:0000256" key="2">
    <source>
        <dbReference type="ARBA" id="ARBA00023239"/>
    </source>
</evidence>